<organism evidence="1 2">
    <name type="scientific">Kineococcus rhizosphaerae</name>
    <dbReference type="NCBI Taxonomy" id="559628"/>
    <lineage>
        <taxon>Bacteria</taxon>
        <taxon>Bacillati</taxon>
        <taxon>Actinomycetota</taxon>
        <taxon>Actinomycetes</taxon>
        <taxon>Kineosporiales</taxon>
        <taxon>Kineosporiaceae</taxon>
        <taxon>Kineococcus</taxon>
    </lineage>
</organism>
<dbReference type="GO" id="GO:0016301">
    <property type="term" value="F:kinase activity"/>
    <property type="evidence" value="ECO:0007669"/>
    <property type="project" value="UniProtKB-KW"/>
</dbReference>
<evidence type="ECO:0000313" key="1">
    <source>
        <dbReference type="EMBL" id="PRY11481.1"/>
    </source>
</evidence>
<reference evidence="1 2" key="1">
    <citation type="submission" date="2018-03" db="EMBL/GenBank/DDBJ databases">
        <title>Genomic Encyclopedia of Archaeal and Bacterial Type Strains, Phase II (KMG-II): from individual species to whole genera.</title>
        <authorList>
            <person name="Goeker M."/>
        </authorList>
    </citation>
    <scope>NUCLEOTIDE SEQUENCE [LARGE SCALE GENOMIC DNA]</scope>
    <source>
        <strain evidence="1 2">DSM 19711</strain>
    </source>
</reference>
<keyword evidence="1" id="KW-0418">Kinase</keyword>
<accession>A0A2T0QYN4</accession>
<dbReference type="Proteomes" id="UP000238083">
    <property type="component" value="Unassembled WGS sequence"/>
</dbReference>
<keyword evidence="2" id="KW-1185">Reference proteome</keyword>
<keyword evidence="1" id="KW-0808">Transferase</keyword>
<dbReference type="AlphaFoldDB" id="A0A2T0QYN4"/>
<name>A0A2T0QYN4_9ACTN</name>
<dbReference type="RefSeq" id="WP_170127425.1">
    <property type="nucleotide sequence ID" value="NZ_PVZF01000013.1"/>
</dbReference>
<sequence length="164" mass="17359">MPRRPLVLTGGPAVGKTTTGRRLAGARTAGAFVDVDDVRQLVVAGAAAAWEPDGPRQAALAARNACALVRNLTDAGFDVVVADVLAPATVPVYRQLLSGVLVVHLRVPFAEARRRATTRPAWLTEEEFAWLHRRDAEDPPAADVRLDVAGLDPAAQAAAVGELW</sequence>
<comment type="caution">
    <text evidence="1">The sequence shown here is derived from an EMBL/GenBank/DDBJ whole genome shotgun (WGS) entry which is preliminary data.</text>
</comment>
<evidence type="ECO:0000313" key="2">
    <source>
        <dbReference type="Proteomes" id="UP000238083"/>
    </source>
</evidence>
<dbReference type="SUPFAM" id="SSF52540">
    <property type="entry name" value="P-loop containing nucleoside triphosphate hydrolases"/>
    <property type="match status" value="1"/>
</dbReference>
<protein>
    <submittedName>
        <fullName evidence="1">Shikimate kinase</fullName>
    </submittedName>
</protein>
<proteinExistence type="predicted"/>
<dbReference type="Gene3D" id="3.40.50.300">
    <property type="entry name" value="P-loop containing nucleotide triphosphate hydrolases"/>
    <property type="match status" value="1"/>
</dbReference>
<dbReference type="EMBL" id="PVZF01000013">
    <property type="protein sequence ID" value="PRY11481.1"/>
    <property type="molecule type" value="Genomic_DNA"/>
</dbReference>
<gene>
    <name evidence="1" type="ORF">CLV37_113104</name>
</gene>
<dbReference type="InterPro" id="IPR027417">
    <property type="entry name" value="P-loop_NTPase"/>
</dbReference>
<dbReference type="Pfam" id="PF13238">
    <property type="entry name" value="AAA_18"/>
    <property type="match status" value="1"/>
</dbReference>